<name>A0A448YLD8_BRENA</name>
<dbReference type="OrthoDB" id="49520at2759"/>
<comment type="subcellular location">
    <subcellularLocation>
        <location evidence="1">Nucleus</location>
    </subcellularLocation>
</comment>
<feature type="region of interest" description="Disordered" evidence="5">
    <location>
        <begin position="15"/>
        <end position="59"/>
    </location>
</feature>
<dbReference type="SMART" id="SM00993">
    <property type="entry name" value="YL1_C"/>
    <property type="match status" value="1"/>
</dbReference>
<dbReference type="EMBL" id="CAACVR010000012">
    <property type="protein sequence ID" value="VEU21755.1"/>
    <property type="molecule type" value="Genomic_DNA"/>
</dbReference>
<keyword evidence="2" id="KW-0805">Transcription regulation</keyword>
<keyword evidence="4" id="KW-0539">Nucleus</keyword>
<evidence type="ECO:0000313" key="8">
    <source>
        <dbReference type="Proteomes" id="UP000290900"/>
    </source>
</evidence>
<keyword evidence="8" id="KW-1185">Reference proteome</keyword>
<dbReference type="PANTHER" id="PTHR31200">
    <property type="entry name" value="INO80 COMPLEX SUBUNIT C"/>
    <property type="match status" value="1"/>
</dbReference>
<evidence type="ECO:0000256" key="5">
    <source>
        <dbReference type="SAM" id="MobiDB-lite"/>
    </source>
</evidence>
<keyword evidence="3" id="KW-0804">Transcription</keyword>
<dbReference type="GO" id="GO:0006338">
    <property type="term" value="P:chromatin remodeling"/>
    <property type="evidence" value="ECO:0007669"/>
    <property type="project" value="InterPro"/>
</dbReference>
<evidence type="ECO:0000313" key="7">
    <source>
        <dbReference type="EMBL" id="VEU21755.1"/>
    </source>
</evidence>
<protein>
    <submittedName>
        <fullName evidence="7">DEKNAAC102587</fullName>
    </submittedName>
</protein>
<dbReference type="PANTHER" id="PTHR31200:SF1">
    <property type="entry name" value="INO80 COMPLEX SUBUNIT C"/>
    <property type="match status" value="1"/>
</dbReference>
<dbReference type="Pfam" id="PF08265">
    <property type="entry name" value="YL1_C"/>
    <property type="match status" value="1"/>
</dbReference>
<gene>
    <name evidence="7" type="ORF">BRENAR_LOCUS2488</name>
</gene>
<evidence type="ECO:0000256" key="1">
    <source>
        <dbReference type="ARBA" id="ARBA00004123"/>
    </source>
</evidence>
<proteinExistence type="predicted"/>
<dbReference type="FunCoup" id="A0A448YLD8">
    <property type="interactions" value="76"/>
</dbReference>
<evidence type="ECO:0000256" key="2">
    <source>
        <dbReference type="ARBA" id="ARBA00023015"/>
    </source>
</evidence>
<feature type="domain" description="Vps72/YL1 C-terminal" evidence="6">
    <location>
        <begin position="78"/>
        <end position="107"/>
    </location>
</feature>
<evidence type="ECO:0000256" key="3">
    <source>
        <dbReference type="ARBA" id="ARBA00023163"/>
    </source>
</evidence>
<dbReference type="STRING" id="13370.A0A448YLD8"/>
<dbReference type="InterPro" id="IPR029525">
    <property type="entry name" value="INO80C/Ies6"/>
</dbReference>
<feature type="compositionally biased region" description="Basic and acidic residues" evidence="5">
    <location>
        <begin position="40"/>
        <end position="56"/>
    </location>
</feature>
<evidence type="ECO:0000256" key="4">
    <source>
        <dbReference type="ARBA" id="ARBA00023242"/>
    </source>
</evidence>
<dbReference type="GO" id="GO:0031011">
    <property type="term" value="C:Ino80 complex"/>
    <property type="evidence" value="ECO:0007669"/>
    <property type="project" value="InterPro"/>
</dbReference>
<dbReference type="Proteomes" id="UP000290900">
    <property type="component" value="Unassembled WGS sequence"/>
</dbReference>
<feature type="compositionally biased region" description="Basic residues" evidence="5">
    <location>
        <begin position="23"/>
        <end position="35"/>
    </location>
</feature>
<accession>A0A448YLD8</accession>
<dbReference type="InParanoid" id="A0A448YLD8"/>
<sequence length="129" mass="15089">MPFEHDDLGKVMDKLETAEKFKKPDRKRGKRKYKSTRQVMNDESKRVQQKRDESEKPFTNMITYQSLTAPPSLKPVKTYCDITGLPTNYKSPNTRIRFFDKECYDLVKSLPPGVDQQYLALRNANVVLK</sequence>
<dbReference type="InterPro" id="IPR013272">
    <property type="entry name" value="Vps72/YL1_C"/>
</dbReference>
<dbReference type="AlphaFoldDB" id="A0A448YLD8"/>
<organism evidence="7 8">
    <name type="scientific">Brettanomyces naardenensis</name>
    <name type="common">Yeast</name>
    <dbReference type="NCBI Taxonomy" id="13370"/>
    <lineage>
        <taxon>Eukaryota</taxon>
        <taxon>Fungi</taxon>
        <taxon>Dikarya</taxon>
        <taxon>Ascomycota</taxon>
        <taxon>Saccharomycotina</taxon>
        <taxon>Pichiomycetes</taxon>
        <taxon>Pichiales</taxon>
        <taxon>Pichiaceae</taxon>
        <taxon>Brettanomyces</taxon>
    </lineage>
</organism>
<evidence type="ECO:0000259" key="6">
    <source>
        <dbReference type="SMART" id="SM00993"/>
    </source>
</evidence>
<reference evidence="7 8" key="1">
    <citation type="submission" date="2018-12" db="EMBL/GenBank/DDBJ databases">
        <authorList>
            <person name="Tiukova I."/>
            <person name="Dainat J."/>
        </authorList>
    </citation>
    <scope>NUCLEOTIDE SEQUENCE [LARGE SCALE GENOMIC DNA]</scope>
</reference>